<evidence type="ECO:0000259" key="5">
    <source>
        <dbReference type="Pfam" id="PF22925"/>
    </source>
</evidence>
<name>A0A2V2W6Z9_TRYCR</name>
<gene>
    <name evidence="6" type="ORF">C3747_160g10</name>
</gene>
<keyword evidence="3" id="KW-0812">Transmembrane</keyword>
<dbReference type="SUPFAM" id="SSF50939">
    <property type="entry name" value="Sialidases"/>
    <property type="match status" value="1"/>
</dbReference>
<dbReference type="Gene3D" id="2.120.10.10">
    <property type="match status" value="1"/>
</dbReference>
<dbReference type="VEuPathDB" id="TriTrypDB:TcCL_Unassigned00997"/>
<dbReference type="SUPFAM" id="SSF49899">
    <property type="entry name" value="Concanavalin A-like lectins/glucanases"/>
    <property type="match status" value="1"/>
</dbReference>
<feature type="domain" description="Sialidase" evidence="4">
    <location>
        <begin position="97"/>
        <end position="443"/>
    </location>
</feature>
<reference evidence="6 7" key="1">
    <citation type="journal article" date="2018" name="Microb. Genom.">
        <title>Expanding an expanded genome: long-read sequencing of Trypanosoma cruzi.</title>
        <authorList>
            <person name="Berna L."/>
            <person name="Rodriguez M."/>
            <person name="Chiribao M.L."/>
            <person name="Parodi-Talice A."/>
            <person name="Pita S."/>
            <person name="Rijo G."/>
            <person name="Alvarez-Valin F."/>
            <person name="Robello C."/>
        </authorList>
    </citation>
    <scope>NUCLEOTIDE SEQUENCE [LARGE SCALE GENOMIC DNA]</scope>
    <source>
        <strain evidence="6 7">TCC</strain>
    </source>
</reference>
<dbReference type="Pfam" id="PF11052">
    <property type="entry name" value="Tr-sialidase_C"/>
    <property type="match status" value="1"/>
</dbReference>
<evidence type="ECO:0000313" key="6">
    <source>
        <dbReference type="EMBL" id="PWV04145.1"/>
    </source>
</evidence>
<dbReference type="InterPro" id="IPR026856">
    <property type="entry name" value="Sialidase_fam"/>
</dbReference>
<dbReference type="GO" id="GO:0006689">
    <property type="term" value="P:ganglioside catabolic process"/>
    <property type="evidence" value="ECO:0007669"/>
    <property type="project" value="TreeGrafter"/>
</dbReference>
<feature type="compositionally biased region" description="Basic and acidic residues" evidence="2">
    <location>
        <begin position="25"/>
        <end position="36"/>
    </location>
</feature>
<dbReference type="InterPro" id="IPR013320">
    <property type="entry name" value="ConA-like_dom_sf"/>
</dbReference>
<dbReference type="SMR" id="A0A2V2W6Z9"/>
<keyword evidence="3" id="KW-0472">Membrane</keyword>
<dbReference type="InterPro" id="IPR021287">
    <property type="entry name" value="Trans-sialidase_CS"/>
</dbReference>
<dbReference type="VEuPathDB" id="TriTrypDB:TcCLB.508633.20"/>
<dbReference type="PANTHER" id="PTHR10628:SF30">
    <property type="entry name" value="EXO-ALPHA-SIALIDASE"/>
    <property type="match status" value="1"/>
</dbReference>
<dbReference type="GO" id="GO:0005737">
    <property type="term" value="C:cytoplasm"/>
    <property type="evidence" value="ECO:0007669"/>
    <property type="project" value="TreeGrafter"/>
</dbReference>
<dbReference type="OrthoDB" id="10414474at2759"/>
<dbReference type="VEuPathDB" id="TriTrypDB:TcG_12002"/>
<dbReference type="VEuPathDB" id="TriTrypDB:TcG_08945"/>
<dbReference type="VEuPathDB" id="TriTrypDB:BCY84_09852"/>
<evidence type="ECO:0000259" key="4">
    <source>
        <dbReference type="Pfam" id="PF13859"/>
    </source>
</evidence>
<dbReference type="VEuPathDB" id="TriTrypDB:C3747_160g10"/>
<evidence type="ECO:0000256" key="1">
    <source>
        <dbReference type="ARBA" id="ARBA00022737"/>
    </source>
</evidence>
<evidence type="ECO:0000256" key="2">
    <source>
        <dbReference type="SAM" id="MobiDB-lite"/>
    </source>
</evidence>
<comment type="caution">
    <text evidence="6">The sequence shown here is derived from an EMBL/GenBank/DDBJ whole genome shotgun (WGS) entry which is preliminary data.</text>
</comment>
<dbReference type="EMBL" id="PRFC01000160">
    <property type="protein sequence ID" value="PWV04145.1"/>
    <property type="molecule type" value="Genomic_DNA"/>
</dbReference>
<dbReference type="VEuPathDB" id="TriTrypDB:TcCLB.510207.30"/>
<dbReference type="Gene3D" id="2.60.120.200">
    <property type="match status" value="1"/>
</dbReference>
<dbReference type="CDD" id="cd15482">
    <property type="entry name" value="Sialidase_non-viral"/>
    <property type="match status" value="1"/>
</dbReference>
<feature type="region of interest" description="Disordered" evidence="2">
    <location>
        <begin position="15"/>
        <end position="36"/>
    </location>
</feature>
<dbReference type="VEuPathDB" id="TriTrypDB:TcCLB.510047.80"/>
<evidence type="ECO:0000313" key="7">
    <source>
        <dbReference type="Proteomes" id="UP000246078"/>
    </source>
</evidence>
<evidence type="ECO:0000256" key="3">
    <source>
        <dbReference type="SAM" id="Phobius"/>
    </source>
</evidence>
<dbReference type="Pfam" id="PF22925">
    <property type="entry name" value="TS_C"/>
    <property type="match status" value="1"/>
</dbReference>
<dbReference type="Proteomes" id="UP000246078">
    <property type="component" value="Unassembled WGS sequence"/>
</dbReference>
<sequence length="795" mass="84954">MLSIVAAVKAPCTHNRRRVTGSSGRRSEGRESERQRPNMSRHLFYSAVLLLLVVMMCCSTSGAASSKDVPSASGFSPGKLFHWRDTKNEEAVSSLRVPSLVEMNGDVFAVAEAQCTGIGGCVFTGIASELLALTDEKPKGLDKSKLKTQVLVNRSSGGEQCPSQTAVLAGTQRVKKVHVSRPTTVVQGSDIYMLAGNYSWAYEDNADSVSQSGLLLVKGNINNEEGSTNKRILWKDTYDLPWISNGRQEQSWTRLIGGGGSGIKIKGNTLLLPLEGTKKEDGKAVSLIMYSSDTAGWTVSREMSADGCGDPSVVEWKDKLMMMTACDDGRRRVYEFTLTGSWTEALGTLSRVWSNKKGNKKGVGSGLITARIEERDVMLVTLPVYSNEKGNRKGVLHLWLTDNTHIVDIGPVSGEDDAAASSLLYRSGKSETNGKEELIALYEKKTAEGEKPSSGMVSVRLTAQLQRVKDVLATWNKVDGTVSQLCTTLLAQKGLSTDNACGADKITAGLVGFLSGSFSGDTWRDEYLGVNATIKGNDGGATKTSDVVTFHGAWAEWPVGAQGENQLYHFANYNFTLVATVSIHKVPEGGTPIPLMGVKKKKNGAGSSVFLGLSYNNKNKWQLRCGDEKTTEHSSSWKPETTHHVAIVLRNGNQSSAYVDGQRVGGDAPCTLGGTDLREISHFYIGGDGGSTGNKESRGVVPVTVANVLLYNRPLDDSEIAGLAKNKINIPKPVAARTSSPAVSRPKPSSESLARGTTGAGTARHFGANGDGSTVCGSGMLLLLLLLGLWGFAAL</sequence>
<dbReference type="Pfam" id="PF13859">
    <property type="entry name" value="BNR_3"/>
    <property type="match status" value="1"/>
</dbReference>
<dbReference type="GO" id="GO:0009313">
    <property type="term" value="P:oligosaccharide catabolic process"/>
    <property type="evidence" value="ECO:0007669"/>
    <property type="project" value="TreeGrafter"/>
</dbReference>
<proteinExistence type="predicted"/>
<feature type="compositionally biased region" description="Polar residues" evidence="2">
    <location>
        <begin position="737"/>
        <end position="752"/>
    </location>
</feature>
<dbReference type="GO" id="GO:0016020">
    <property type="term" value="C:membrane"/>
    <property type="evidence" value="ECO:0007669"/>
    <property type="project" value="TreeGrafter"/>
</dbReference>
<feature type="region of interest" description="Disordered" evidence="2">
    <location>
        <begin position="735"/>
        <end position="760"/>
    </location>
</feature>
<dbReference type="VEuPathDB" id="TriTrypDB:TCSYLVIO_005138"/>
<dbReference type="VEuPathDB" id="TriTrypDB:TcYC6_0130530"/>
<organism evidence="6 7">
    <name type="scientific">Trypanosoma cruzi</name>
    <dbReference type="NCBI Taxonomy" id="5693"/>
    <lineage>
        <taxon>Eukaryota</taxon>
        <taxon>Discoba</taxon>
        <taxon>Euglenozoa</taxon>
        <taxon>Kinetoplastea</taxon>
        <taxon>Metakinetoplastina</taxon>
        <taxon>Trypanosomatida</taxon>
        <taxon>Trypanosomatidae</taxon>
        <taxon>Trypanosoma</taxon>
        <taxon>Schizotrypanum</taxon>
    </lineage>
</organism>
<dbReference type="GO" id="GO:0004308">
    <property type="term" value="F:exo-alpha-sialidase activity"/>
    <property type="evidence" value="ECO:0007669"/>
    <property type="project" value="InterPro"/>
</dbReference>
<dbReference type="PRINTS" id="PR01803">
    <property type="entry name" value="TCSIALIDASE"/>
</dbReference>
<dbReference type="InterPro" id="IPR036278">
    <property type="entry name" value="Sialidase_sf"/>
</dbReference>
<protein>
    <submittedName>
        <fullName evidence="6">Putative trans-sialidase, Group V</fullName>
    </submittedName>
</protein>
<dbReference type="PANTHER" id="PTHR10628">
    <property type="entry name" value="SIALIDASE"/>
    <property type="match status" value="1"/>
</dbReference>
<feature type="transmembrane region" description="Helical" evidence="3">
    <location>
        <begin position="772"/>
        <end position="793"/>
    </location>
</feature>
<dbReference type="InterPro" id="IPR011040">
    <property type="entry name" value="Sialidase"/>
</dbReference>
<feature type="transmembrane region" description="Helical" evidence="3">
    <location>
        <begin position="43"/>
        <end position="64"/>
    </location>
</feature>
<keyword evidence="1" id="KW-0677">Repeat</keyword>
<accession>A0A2V2W6Z9</accession>
<keyword evidence="3" id="KW-1133">Transmembrane helix</keyword>
<dbReference type="VEuPathDB" id="TriTrypDB:Tc_MARK_5406"/>
<dbReference type="InterPro" id="IPR055239">
    <property type="entry name" value="TS_C"/>
</dbReference>
<dbReference type="VEuPathDB" id="TriTrypDB:TCSYLVIO_009705"/>
<dbReference type="VEuPathDB" id="TriTrypDB:C4B63_13g14"/>
<dbReference type="VEuPathDB" id="TriTrypDB:TCDM_13180"/>
<dbReference type="InterPro" id="IPR008377">
    <property type="entry name" value="Sialidase_trypan"/>
</dbReference>
<dbReference type="VEuPathDB" id="TriTrypDB:TcBrA4_0140220"/>
<dbReference type="AlphaFoldDB" id="A0A2V2W6Z9"/>
<feature type="domain" description="Trans-sialidase C-terminal" evidence="5">
    <location>
        <begin position="506"/>
        <end position="717"/>
    </location>
</feature>
<dbReference type="VEuPathDB" id="TriTrypDB:ECC02_006938"/>